<evidence type="ECO:0000313" key="2">
    <source>
        <dbReference type="EMBL" id="KAH1131561.1"/>
    </source>
</evidence>
<keyword evidence="3" id="KW-1185">Reference proteome</keyword>
<sequence>MKIGFNLISHKDALWICDLRSKYEWKSPLPDSINRIGNGSTIRGWKDNWVPDVRPLYSYISGHDRLTLDSTLKDWVLQDGSWNVDMIRIWLPGHMISRIVSIPPPHSANGKDRIIWARSGLGAFCVRSAYWALKESSWRSKDDIWKLIWKYQSPQKVCLFLWLVANQRLLTNPE</sequence>
<name>A0A9D3WMR7_9ROSI</name>
<comment type="caution">
    <text evidence="2">The sequence shown here is derived from an EMBL/GenBank/DDBJ whole genome shotgun (WGS) entry which is preliminary data.</text>
</comment>
<gene>
    <name evidence="2" type="ORF">J1N35_002939</name>
</gene>
<evidence type="ECO:0000259" key="1">
    <source>
        <dbReference type="Pfam" id="PF13966"/>
    </source>
</evidence>
<dbReference type="Proteomes" id="UP000828251">
    <property type="component" value="Unassembled WGS sequence"/>
</dbReference>
<dbReference type="Pfam" id="PF13966">
    <property type="entry name" value="zf-RVT"/>
    <property type="match status" value="1"/>
</dbReference>
<evidence type="ECO:0000313" key="3">
    <source>
        <dbReference type="Proteomes" id="UP000828251"/>
    </source>
</evidence>
<protein>
    <recommendedName>
        <fullName evidence="1">Reverse transcriptase zinc-binding domain-containing protein</fullName>
    </recommendedName>
</protein>
<reference evidence="2 3" key="1">
    <citation type="journal article" date="2021" name="Plant Biotechnol. J.">
        <title>Multi-omics assisted identification of the key and species-specific regulatory components of drought-tolerant mechanisms in Gossypium stocksii.</title>
        <authorList>
            <person name="Yu D."/>
            <person name="Ke L."/>
            <person name="Zhang D."/>
            <person name="Wu Y."/>
            <person name="Sun Y."/>
            <person name="Mei J."/>
            <person name="Sun J."/>
            <person name="Sun Y."/>
        </authorList>
    </citation>
    <scope>NUCLEOTIDE SEQUENCE [LARGE SCALE GENOMIC DNA]</scope>
    <source>
        <strain evidence="3">cv. E1</strain>
        <tissue evidence="2">Leaf</tissue>
    </source>
</reference>
<organism evidence="2 3">
    <name type="scientific">Gossypium stocksii</name>
    <dbReference type="NCBI Taxonomy" id="47602"/>
    <lineage>
        <taxon>Eukaryota</taxon>
        <taxon>Viridiplantae</taxon>
        <taxon>Streptophyta</taxon>
        <taxon>Embryophyta</taxon>
        <taxon>Tracheophyta</taxon>
        <taxon>Spermatophyta</taxon>
        <taxon>Magnoliopsida</taxon>
        <taxon>eudicotyledons</taxon>
        <taxon>Gunneridae</taxon>
        <taxon>Pentapetalae</taxon>
        <taxon>rosids</taxon>
        <taxon>malvids</taxon>
        <taxon>Malvales</taxon>
        <taxon>Malvaceae</taxon>
        <taxon>Malvoideae</taxon>
        <taxon>Gossypium</taxon>
    </lineage>
</organism>
<dbReference type="InterPro" id="IPR026960">
    <property type="entry name" value="RVT-Znf"/>
</dbReference>
<dbReference type="AlphaFoldDB" id="A0A9D3WMR7"/>
<feature type="domain" description="Reverse transcriptase zinc-binding" evidence="1">
    <location>
        <begin position="124"/>
        <end position="172"/>
    </location>
</feature>
<accession>A0A9D3WMR7</accession>
<proteinExistence type="predicted"/>
<dbReference type="EMBL" id="JAIQCV010000001">
    <property type="protein sequence ID" value="KAH1131561.1"/>
    <property type="molecule type" value="Genomic_DNA"/>
</dbReference>
<dbReference type="OrthoDB" id="1436613at2759"/>